<sequence length="60" mass="6638">MPLWLTLSLLLFAAAFCVARLVIELRAKRWWWALAAAVSAIGIVTVPIPTHAVKIDLPRS</sequence>
<gene>
    <name evidence="2" type="ORF">DAH66_03470</name>
</gene>
<dbReference type="Proteomes" id="UP000287746">
    <property type="component" value="Unassembled WGS sequence"/>
</dbReference>
<proteinExistence type="predicted"/>
<evidence type="ECO:0000313" key="2">
    <source>
        <dbReference type="EMBL" id="RSY89715.1"/>
    </source>
</evidence>
<reference evidence="3" key="1">
    <citation type="submission" date="2018-07" db="EMBL/GenBank/DDBJ databases">
        <title>Genomic and Epidemiologic Investigation of an Indolent Hospital Outbreak.</title>
        <authorList>
            <person name="Johnson R.C."/>
            <person name="Deming C."/>
            <person name="Conlan S."/>
            <person name="Zellmer C.J."/>
            <person name="Michelin A.V."/>
            <person name="Lee-Lin S.-Q."/>
            <person name="Thomas P.J."/>
            <person name="Park M."/>
            <person name="Weingarten R.A."/>
            <person name="Less J."/>
            <person name="Dekker J.P."/>
            <person name="Frank K.M."/>
            <person name="Musser K.A."/>
            <person name="Mcquiston J.R."/>
            <person name="Henderson D.K."/>
            <person name="Lau A.F."/>
            <person name="Palmore T.N."/>
            <person name="Segre J.A."/>
        </authorList>
    </citation>
    <scope>NUCLEOTIDE SEQUENCE [LARGE SCALE GENOMIC DNA]</scope>
    <source>
        <strain evidence="3">SK-CDC1_0717</strain>
    </source>
</reference>
<evidence type="ECO:0000256" key="1">
    <source>
        <dbReference type="SAM" id="Phobius"/>
    </source>
</evidence>
<dbReference type="AlphaFoldDB" id="A0A430G8A3"/>
<organism evidence="2 3">
    <name type="scientific">Sphingomonas koreensis</name>
    <dbReference type="NCBI Taxonomy" id="93064"/>
    <lineage>
        <taxon>Bacteria</taxon>
        <taxon>Pseudomonadati</taxon>
        <taxon>Pseudomonadota</taxon>
        <taxon>Alphaproteobacteria</taxon>
        <taxon>Sphingomonadales</taxon>
        <taxon>Sphingomonadaceae</taxon>
        <taxon>Sphingomonas</taxon>
    </lineage>
</organism>
<feature type="transmembrane region" description="Helical" evidence="1">
    <location>
        <begin position="29"/>
        <end position="50"/>
    </location>
</feature>
<dbReference type="EMBL" id="QQYZ01000002">
    <property type="protein sequence ID" value="RSY89715.1"/>
    <property type="molecule type" value="Genomic_DNA"/>
</dbReference>
<evidence type="ECO:0000313" key="3">
    <source>
        <dbReference type="Proteomes" id="UP000287746"/>
    </source>
</evidence>
<protein>
    <submittedName>
        <fullName evidence="2">Uncharacterized protein</fullName>
    </submittedName>
</protein>
<accession>A0A430G8A3</accession>
<comment type="caution">
    <text evidence="2">The sequence shown here is derived from an EMBL/GenBank/DDBJ whole genome shotgun (WGS) entry which is preliminary data.</text>
</comment>
<keyword evidence="1" id="KW-1133">Transmembrane helix</keyword>
<name>A0A430G8A3_9SPHN</name>
<keyword evidence="1" id="KW-0472">Membrane</keyword>
<keyword evidence="1" id="KW-0812">Transmembrane</keyword>